<dbReference type="EC" id="1.2.1.84" evidence="1"/>
<keyword evidence="1" id="KW-0521">NADP</keyword>
<comment type="similarity">
    <text evidence="1">Belongs to the fatty acyl-CoA reductase family.</text>
</comment>
<feature type="domain" description="Thioester reductase (TE)" evidence="2">
    <location>
        <begin position="1"/>
        <end position="112"/>
    </location>
</feature>
<dbReference type="OrthoDB" id="429813at2759"/>
<dbReference type="GO" id="GO:0035336">
    <property type="term" value="P:long-chain fatty-acyl-CoA metabolic process"/>
    <property type="evidence" value="ECO:0007669"/>
    <property type="project" value="TreeGrafter"/>
</dbReference>
<sequence length="112" mass="12542">IYVLVRDKKNQSAEERLQVLLQEKLFDSIRQNPNMEAVFGKVVAINGDITLNGLGLSLEDTSILKSRVSIIFHAAANVKFNAGLKELLKSNTKGTKNLIEWSKELEKIKAFV</sequence>
<feature type="non-terminal residue" evidence="3">
    <location>
        <position position="112"/>
    </location>
</feature>
<evidence type="ECO:0000259" key="2">
    <source>
        <dbReference type="Pfam" id="PF07993"/>
    </source>
</evidence>
<dbReference type="EMBL" id="CAJVCH010542064">
    <property type="protein sequence ID" value="CAG7827050.1"/>
    <property type="molecule type" value="Genomic_DNA"/>
</dbReference>
<evidence type="ECO:0000313" key="4">
    <source>
        <dbReference type="Proteomes" id="UP000708208"/>
    </source>
</evidence>
<keyword evidence="1" id="KW-0443">Lipid metabolism</keyword>
<dbReference type="Pfam" id="PF07993">
    <property type="entry name" value="NAD_binding_4"/>
    <property type="match status" value="1"/>
</dbReference>
<gene>
    <name evidence="3" type="ORF">AFUS01_LOCUS37061</name>
</gene>
<keyword evidence="4" id="KW-1185">Reference proteome</keyword>
<evidence type="ECO:0000313" key="3">
    <source>
        <dbReference type="EMBL" id="CAG7827050.1"/>
    </source>
</evidence>
<evidence type="ECO:0000256" key="1">
    <source>
        <dbReference type="RuleBase" id="RU363097"/>
    </source>
</evidence>
<keyword evidence="1" id="KW-0560">Oxidoreductase</keyword>
<comment type="catalytic activity">
    <reaction evidence="1">
        <text>a long-chain fatty acyl-CoA + 2 NADPH + 2 H(+) = a long-chain primary fatty alcohol + 2 NADP(+) + CoA</text>
        <dbReference type="Rhea" id="RHEA:52716"/>
        <dbReference type="ChEBI" id="CHEBI:15378"/>
        <dbReference type="ChEBI" id="CHEBI:57287"/>
        <dbReference type="ChEBI" id="CHEBI:57783"/>
        <dbReference type="ChEBI" id="CHEBI:58349"/>
        <dbReference type="ChEBI" id="CHEBI:77396"/>
        <dbReference type="ChEBI" id="CHEBI:83139"/>
        <dbReference type="EC" id="1.2.1.84"/>
    </reaction>
</comment>
<dbReference type="InterPro" id="IPR013120">
    <property type="entry name" value="FAR_NAD-bd"/>
</dbReference>
<dbReference type="GO" id="GO:0005777">
    <property type="term" value="C:peroxisome"/>
    <property type="evidence" value="ECO:0007669"/>
    <property type="project" value="TreeGrafter"/>
</dbReference>
<dbReference type="AlphaFoldDB" id="A0A8J2L8C5"/>
<comment type="caution">
    <text evidence="3">The sequence shown here is derived from an EMBL/GenBank/DDBJ whole genome shotgun (WGS) entry which is preliminary data.</text>
</comment>
<reference evidence="3" key="1">
    <citation type="submission" date="2021-06" db="EMBL/GenBank/DDBJ databases">
        <authorList>
            <person name="Hodson N. C."/>
            <person name="Mongue J. A."/>
            <person name="Jaron S. K."/>
        </authorList>
    </citation>
    <scope>NUCLEOTIDE SEQUENCE</scope>
</reference>
<dbReference type="PANTHER" id="PTHR11011:SF45">
    <property type="entry name" value="FATTY ACYL-COA REDUCTASE CG8306-RELATED"/>
    <property type="match status" value="1"/>
</dbReference>
<proteinExistence type="inferred from homology"/>
<keyword evidence="1" id="KW-0444">Lipid biosynthesis</keyword>
<dbReference type="Proteomes" id="UP000708208">
    <property type="component" value="Unassembled WGS sequence"/>
</dbReference>
<accession>A0A8J2L8C5</accession>
<name>A0A8J2L8C5_9HEXA</name>
<dbReference type="PANTHER" id="PTHR11011">
    <property type="entry name" value="MALE STERILITY PROTEIN 2-RELATED"/>
    <property type="match status" value="1"/>
</dbReference>
<organism evidence="3 4">
    <name type="scientific">Allacma fusca</name>
    <dbReference type="NCBI Taxonomy" id="39272"/>
    <lineage>
        <taxon>Eukaryota</taxon>
        <taxon>Metazoa</taxon>
        <taxon>Ecdysozoa</taxon>
        <taxon>Arthropoda</taxon>
        <taxon>Hexapoda</taxon>
        <taxon>Collembola</taxon>
        <taxon>Symphypleona</taxon>
        <taxon>Sminthuridae</taxon>
        <taxon>Allacma</taxon>
    </lineage>
</organism>
<dbReference type="GO" id="GO:0080019">
    <property type="term" value="F:alcohol-forming very long-chain fatty acyl-CoA reductase activity"/>
    <property type="evidence" value="ECO:0007669"/>
    <property type="project" value="InterPro"/>
</dbReference>
<dbReference type="GO" id="GO:0102965">
    <property type="term" value="F:alcohol-forming long-chain fatty acyl-CoA reductase activity"/>
    <property type="evidence" value="ECO:0007669"/>
    <property type="project" value="UniProtKB-EC"/>
</dbReference>
<feature type="non-terminal residue" evidence="3">
    <location>
        <position position="1"/>
    </location>
</feature>
<dbReference type="InterPro" id="IPR026055">
    <property type="entry name" value="FAR"/>
</dbReference>
<protein>
    <recommendedName>
        <fullName evidence="1">Fatty acyl-CoA reductase</fullName>
        <ecNumber evidence="1">1.2.1.84</ecNumber>
    </recommendedName>
</protein>
<comment type="function">
    <text evidence="1">Catalyzes the reduction of fatty acyl-CoA to fatty alcohols.</text>
</comment>